<evidence type="ECO:0000256" key="2">
    <source>
        <dbReference type="ARBA" id="ARBA00022679"/>
    </source>
</evidence>
<evidence type="ECO:0000256" key="1">
    <source>
        <dbReference type="ARBA" id="ARBA00012386"/>
    </source>
</evidence>
<dbReference type="Proteomes" id="UP000036987">
    <property type="component" value="Unassembled WGS sequence"/>
</dbReference>
<dbReference type="GO" id="GO:0008033">
    <property type="term" value="P:tRNA processing"/>
    <property type="evidence" value="ECO:0007669"/>
    <property type="project" value="UniProtKB-KW"/>
</dbReference>
<accession>A0A0K9NX19</accession>
<dbReference type="EMBL" id="LFYR01001491">
    <property type="protein sequence ID" value="KMZ61341.1"/>
    <property type="molecule type" value="Genomic_DNA"/>
</dbReference>
<dbReference type="PANTHER" id="PTHR21392:SF4">
    <property type="entry name" value="TRNA-URIDINE AMINOCARBOXYPROPYLTRANSFERASE"/>
    <property type="match status" value="1"/>
</dbReference>
<reference evidence="8" key="1">
    <citation type="journal article" date="2016" name="Nature">
        <title>The genome of the seagrass Zostera marina reveals angiosperm adaptation to the sea.</title>
        <authorList>
            <person name="Olsen J.L."/>
            <person name="Rouze P."/>
            <person name="Verhelst B."/>
            <person name="Lin Y.-C."/>
            <person name="Bayer T."/>
            <person name="Collen J."/>
            <person name="Dattolo E."/>
            <person name="De Paoli E."/>
            <person name="Dittami S."/>
            <person name="Maumus F."/>
            <person name="Michel G."/>
            <person name="Kersting A."/>
            <person name="Lauritano C."/>
            <person name="Lohaus R."/>
            <person name="Toepel M."/>
            <person name="Tonon T."/>
            <person name="Vanneste K."/>
            <person name="Amirebrahimi M."/>
            <person name="Brakel J."/>
            <person name="Bostroem C."/>
            <person name="Chovatia M."/>
            <person name="Grimwood J."/>
            <person name="Jenkins J.W."/>
            <person name="Jueterbock A."/>
            <person name="Mraz A."/>
            <person name="Stam W.T."/>
            <person name="Tice H."/>
            <person name="Bornberg-Bauer E."/>
            <person name="Green P.J."/>
            <person name="Pearson G.A."/>
            <person name="Procaccini G."/>
            <person name="Duarte C.M."/>
            <person name="Schmutz J."/>
            <person name="Reusch T.B.H."/>
            <person name="Van de Peer Y."/>
        </authorList>
    </citation>
    <scope>NUCLEOTIDE SEQUENCE [LARGE SCALE GENOMIC DNA]</scope>
    <source>
        <strain evidence="8">cv. Finnish</strain>
    </source>
</reference>
<sequence>MKFLHAQKTMNFVLIDGTWNNSTALFNRLRDHSKVVWGEDGISCISLDSLEASSMHKLRPQPSWDRTCTAAAASGLLSELHLCPNFGIHNLDKQVKAVESSMDVLVKALTGRIKRMGRPSNREDRREKLC</sequence>
<dbReference type="EC" id="2.5.1.25" evidence="1"/>
<evidence type="ECO:0000256" key="3">
    <source>
        <dbReference type="ARBA" id="ARBA00022691"/>
    </source>
</evidence>
<dbReference type="GO" id="GO:0016432">
    <property type="term" value="F:tRNA-uridine aminocarboxypropyltransferase activity"/>
    <property type="evidence" value="ECO:0007669"/>
    <property type="project" value="UniProtKB-EC"/>
</dbReference>
<keyword evidence="4" id="KW-0819">tRNA processing</keyword>
<comment type="catalytic activity">
    <reaction evidence="5">
        <text>a uridine in tRNA + S-adenosyl-L-methionine = a 3-[(3S)-3-amino-3-carboxypropyl]uridine in tRNA + S-methyl-5'-thioadenosine + H(+)</text>
        <dbReference type="Rhea" id="RHEA:62432"/>
        <dbReference type="Rhea" id="RHEA-COMP:13339"/>
        <dbReference type="Rhea" id="RHEA-COMP:16092"/>
        <dbReference type="ChEBI" id="CHEBI:15378"/>
        <dbReference type="ChEBI" id="CHEBI:17509"/>
        <dbReference type="ChEBI" id="CHEBI:59789"/>
        <dbReference type="ChEBI" id="CHEBI:65315"/>
        <dbReference type="ChEBI" id="CHEBI:82930"/>
        <dbReference type="EC" id="2.5.1.25"/>
    </reaction>
</comment>
<dbReference type="OMA" id="KERRNCM"/>
<evidence type="ECO:0000313" key="7">
    <source>
        <dbReference type="EMBL" id="KMZ61341.1"/>
    </source>
</evidence>
<feature type="domain" description="DTW" evidence="6">
    <location>
        <begin position="8"/>
        <end position="98"/>
    </location>
</feature>
<dbReference type="InterPro" id="IPR005636">
    <property type="entry name" value="DTW"/>
</dbReference>
<dbReference type="AlphaFoldDB" id="A0A0K9NX19"/>
<comment type="caution">
    <text evidence="7">The sequence shown here is derived from an EMBL/GenBank/DDBJ whole genome shotgun (WGS) entry which is preliminary data.</text>
</comment>
<evidence type="ECO:0000256" key="5">
    <source>
        <dbReference type="ARBA" id="ARBA00048718"/>
    </source>
</evidence>
<protein>
    <recommendedName>
        <fullName evidence="1">tRNA-uridine aminocarboxypropyltransferase</fullName>
        <ecNumber evidence="1">2.5.1.25</ecNumber>
    </recommendedName>
</protein>
<keyword evidence="3" id="KW-0949">S-adenosyl-L-methionine</keyword>
<dbReference type="OrthoDB" id="408541at2759"/>
<organism evidence="7 8">
    <name type="scientific">Zostera marina</name>
    <name type="common">Eelgrass</name>
    <dbReference type="NCBI Taxonomy" id="29655"/>
    <lineage>
        <taxon>Eukaryota</taxon>
        <taxon>Viridiplantae</taxon>
        <taxon>Streptophyta</taxon>
        <taxon>Embryophyta</taxon>
        <taxon>Tracheophyta</taxon>
        <taxon>Spermatophyta</taxon>
        <taxon>Magnoliopsida</taxon>
        <taxon>Liliopsida</taxon>
        <taxon>Zosteraceae</taxon>
        <taxon>Zostera</taxon>
    </lineage>
</organism>
<evidence type="ECO:0000313" key="8">
    <source>
        <dbReference type="Proteomes" id="UP000036987"/>
    </source>
</evidence>
<dbReference type="InterPro" id="IPR039262">
    <property type="entry name" value="DTWD2/TAPT"/>
</dbReference>
<keyword evidence="2" id="KW-0808">Transferase</keyword>
<keyword evidence="8" id="KW-1185">Reference proteome</keyword>
<evidence type="ECO:0000259" key="6">
    <source>
        <dbReference type="Pfam" id="PF03942"/>
    </source>
</evidence>
<name>A0A0K9NX19_ZOSMR</name>
<evidence type="ECO:0000256" key="4">
    <source>
        <dbReference type="ARBA" id="ARBA00022694"/>
    </source>
</evidence>
<dbReference type="Pfam" id="PF03942">
    <property type="entry name" value="DTW"/>
    <property type="match status" value="1"/>
</dbReference>
<dbReference type="STRING" id="29655.A0A0K9NX19"/>
<dbReference type="PANTHER" id="PTHR21392">
    <property type="entry name" value="TRNA-URIDINE AMINOCARBOXYPROPYLTRANSFERASE 2"/>
    <property type="match status" value="1"/>
</dbReference>
<gene>
    <name evidence="7" type="ORF">ZOSMA_531G00010</name>
</gene>
<proteinExistence type="predicted"/>